<sequence length="326" mass="35580">MFKFETVVGVVDLGNSKHRYSSHGFLDSMKLPQSQRTTSTGAGFRICNLLELDNDKKQHAKKRKSSSSLDDSVTLHRSRDQDADEADDEEDPACPDGSLTRRSGTTLSQEDTSSNPDLHGCSVINSDDDSRPEVRGADGGSGRGTIGSGTSRGQDERTSPSATSGDEGGGKPSFPLRTTSLAEDLHARFGYSALHPGSHLSHLPSHPHHQHHHHQHHQHNHQHHPTHLHHPHHTLASTPPGHALFGGRSWPYDSCNTLNGKWCTIYCLSNPEPELSSETKPFRLGDPSSRSHCAQRPSILCRAGRFFGFRGSSELGIGTKQAKEGK</sequence>
<protein>
    <submittedName>
        <fullName evidence="2">Uncharacterized protein</fullName>
    </submittedName>
</protein>
<reference evidence="3" key="1">
    <citation type="submission" date="2013-09" db="EMBL/GenBank/DDBJ databases">
        <title>The Genome Sequence of Anopheles culicifacies species A.</title>
        <authorList>
            <consortium name="The Broad Institute Genomics Platform"/>
            <person name="Neafsey D.E."/>
            <person name="Besansky N."/>
            <person name="Howell P."/>
            <person name="Walton C."/>
            <person name="Young S.K."/>
            <person name="Zeng Q."/>
            <person name="Gargeya S."/>
            <person name="Fitzgerald M."/>
            <person name="Haas B."/>
            <person name="Abouelleil A."/>
            <person name="Allen A.W."/>
            <person name="Alvarado L."/>
            <person name="Arachchi H.M."/>
            <person name="Berlin A.M."/>
            <person name="Chapman S.B."/>
            <person name="Gainer-Dewar J."/>
            <person name="Goldberg J."/>
            <person name="Griggs A."/>
            <person name="Gujja S."/>
            <person name="Hansen M."/>
            <person name="Howarth C."/>
            <person name="Imamovic A."/>
            <person name="Ireland A."/>
            <person name="Larimer J."/>
            <person name="McCowan C."/>
            <person name="Murphy C."/>
            <person name="Pearson M."/>
            <person name="Poon T.W."/>
            <person name="Priest M."/>
            <person name="Roberts A."/>
            <person name="Saif S."/>
            <person name="Shea T."/>
            <person name="Sisk P."/>
            <person name="Sykes S."/>
            <person name="Wortman J."/>
            <person name="Nusbaum C."/>
            <person name="Birren B."/>
        </authorList>
    </citation>
    <scope>NUCLEOTIDE SEQUENCE [LARGE SCALE GENOMIC DNA]</scope>
    <source>
        <strain evidence="3">A-37</strain>
    </source>
</reference>
<dbReference type="EnsemblMetazoa" id="ACUA013739-RA">
    <property type="protein sequence ID" value="ACUA013739-PA"/>
    <property type="gene ID" value="ACUA013739"/>
</dbReference>
<dbReference type="EMBL" id="AXCM01008411">
    <property type="status" value="NOT_ANNOTATED_CDS"/>
    <property type="molecule type" value="Genomic_DNA"/>
</dbReference>
<feature type="compositionally biased region" description="Acidic residues" evidence="1">
    <location>
        <begin position="82"/>
        <end position="93"/>
    </location>
</feature>
<evidence type="ECO:0000256" key="1">
    <source>
        <dbReference type="SAM" id="MobiDB-lite"/>
    </source>
</evidence>
<feature type="region of interest" description="Disordered" evidence="1">
    <location>
        <begin position="196"/>
        <end position="240"/>
    </location>
</feature>
<organism evidence="2 3">
    <name type="scientific">Anopheles culicifacies</name>
    <dbReference type="NCBI Taxonomy" id="139723"/>
    <lineage>
        <taxon>Eukaryota</taxon>
        <taxon>Metazoa</taxon>
        <taxon>Ecdysozoa</taxon>
        <taxon>Arthropoda</taxon>
        <taxon>Hexapoda</taxon>
        <taxon>Insecta</taxon>
        <taxon>Pterygota</taxon>
        <taxon>Neoptera</taxon>
        <taxon>Endopterygota</taxon>
        <taxon>Diptera</taxon>
        <taxon>Nematocera</taxon>
        <taxon>Culicoidea</taxon>
        <taxon>Culicidae</taxon>
        <taxon>Anophelinae</taxon>
        <taxon>Anopheles</taxon>
        <taxon>culicifacies species complex</taxon>
    </lineage>
</organism>
<evidence type="ECO:0000313" key="2">
    <source>
        <dbReference type="EnsemblMetazoa" id="ACUA013739-PA"/>
    </source>
</evidence>
<feature type="compositionally biased region" description="Basic residues" evidence="1">
    <location>
        <begin position="205"/>
        <end position="233"/>
    </location>
</feature>
<keyword evidence="3" id="KW-1185">Reference proteome</keyword>
<accession>A0A182MAU2</accession>
<reference evidence="2" key="2">
    <citation type="submission" date="2020-05" db="UniProtKB">
        <authorList>
            <consortium name="EnsemblMetazoa"/>
        </authorList>
    </citation>
    <scope>IDENTIFICATION</scope>
    <source>
        <strain evidence="2">A-37</strain>
    </source>
</reference>
<feature type="compositionally biased region" description="Polar residues" evidence="1">
    <location>
        <begin position="100"/>
        <end position="116"/>
    </location>
</feature>
<proteinExistence type="predicted"/>
<feature type="region of interest" description="Disordered" evidence="1">
    <location>
        <begin position="56"/>
        <end position="177"/>
    </location>
</feature>
<name>A0A182MAU2_9DIPT</name>
<evidence type="ECO:0000313" key="3">
    <source>
        <dbReference type="Proteomes" id="UP000075883"/>
    </source>
</evidence>
<dbReference type="AlphaFoldDB" id="A0A182MAU2"/>
<feature type="compositionally biased region" description="Gly residues" evidence="1">
    <location>
        <begin position="137"/>
        <end position="147"/>
    </location>
</feature>
<dbReference type="Proteomes" id="UP000075883">
    <property type="component" value="Unassembled WGS sequence"/>
</dbReference>
<dbReference type="VEuPathDB" id="VectorBase:ACUA013739"/>
<dbReference type="STRING" id="139723.A0A182MAU2"/>
<dbReference type="EMBL" id="AXCM01008410">
    <property type="status" value="NOT_ANNOTATED_CDS"/>
    <property type="molecule type" value="Genomic_DNA"/>
</dbReference>